<name>A0A1I9G5E5_BRUMA</name>
<sequence>MHTYIYKHTTYTYKHTEIKIGREREREREGEREREVELTLINHLTFLHYFHNKPCYVYTGDVIQDTSLLLKDQRSSGIINKEFCLKWEVINQELNRK</sequence>
<gene>
    <name evidence="1" type="primary">Bm799</name>
    <name evidence="1" type="ORF">BM_Bm799</name>
</gene>
<organism evidence="1">
    <name type="scientific">Brugia malayi</name>
    <name type="common">Filarial nematode worm</name>
    <dbReference type="NCBI Taxonomy" id="6279"/>
    <lineage>
        <taxon>Eukaryota</taxon>
        <taxon>Metazoa</taxon>
        <taxon>Ecdysozoa</taxon>
        <taxon>Nematoda</taxon>
        <taxon>Chromadorea</taxon>
        <taxon>Rhabditida</taxon>
        <taxon>Spirurina</taxon>
        <taxon>Spiruromorpha</taxon>
        <taxon>Filarioidea</taxon>
        <taxon>Onchocercidae</taxon>
        <taxon>Brugia</taxon>
    </lineage>
</organism>
<dbReference type="AlphaFoldDB" id="A0A1I9G5E5"/>
<dbReference type="EMBL" id="LN858805">
    <property type="protein sequence ID" value="CDQ01449.1"/>
    <property type="molecule type" value="Genomic_DNA"/>
</dbReference>
<reference evidence="1" key="1">
    <citation type="journal article" date="2007" name="Science">
        <title>Draft genome of the filarial nematode parasite Brugia malayi.</title>
        <authorList>
            <person name="Ghedin E."/>
            <person name="Wang S."/>
            <person name="Spiro D."/>
            <person name="Caler E."/>
            <person name="Zhao Q."/>
            <person name="Crabtree J."/>
            <person name="Allen J.E."/>
            <person name="Delcher A.L."/>
            <person name="Guiliano D.B."/>
            <person name="Miranda-Saavedra D."/>
            <person name="Angiuoli S.V."/>
            <person name="Creasy T."/>
            <person name="Amedeo P."/>
            <person name="Haas B."/>
            <person name="El-Sayed N.M."/>
            <person name="Wortman J.R."/>
            <person name="Feldblyum T."/>
            <person name="Tallon L."/>
            <person name="Schatz M."/>
            <person name="Shumway M."/>
            <person name="Koo H."/>
            <person name="Salzberg S.L."/>
            <person name="Schobel S."/>
            <person name="Pertea M."/>
            <person name="Pop M."/>
            <person name="White O."/>
            <person name="Barton G.J."/>
            <person name="Carlow C.K."/>
            <person name="Crawford M.J."/>
            <person name="Daub J."/>
            <person name="Dimmic M.W."/>
            <person name="Estes C.F."/>
            <person name="Foster J.M."/>
            <person name="Ganatra M."/>
            <person name="Gregory W.F."/>
            <person name="Johnson N.M."/>
            <person name="Jin J."/>
            <person name="Komuniecki R."/>
            <person name="Korf I."/>
            <person name="Kumar S."/>
            <person name="Laney S."/>
            <person name="Li B.W."/>
            <person name="Li W."/>
            <person name="Lindblom T.H."/>
            <person name="Lustigman S."/>
            <person name="Ma D."/>
            <person name="Maina C.V."/>
            <person name="Martin D.M."/>
            <person name="McCarter J.P."/>
            <person name="McReynolds L."/>
            <person name="Mitreva M."/>
            <person name="Nutman T.B."/>
            <person name="Parkinson J."/>
            <person name="Peregrin-Alvarez J.M."/>
            <person name="Poole C."/>
            <person name="Ren Q."/>
            <person name="Saunders L."/>
            <person name="Sluder A.E."/>
            <person name="Smith K."/>
            <person name="Stanke M."/>
            <person name="Unnasch T.R."/>
            <person name="Ware J."/>
            <person name="Wei A.D."/>
            <person name="Weil G."/>
            <person name="Williams D.J."/>
            <person name="Zhang Y."/>
            <person name="Williams S.A."/>
            <person name="Fraser-Liggett C."/>
            <person name="Slatko B."/>
            <person name="Blaxter M.L."/>
            <person name="Scott A.L."/>
        </authorList>
    </citation>
    <scope>NUCLEOTIDE SEQUENCE</scope>
    <source>
        <strain evidence="1">FR3</strain>
    </source>
</reference>
<proteinExistence type="predicted"/>
<protein>
    <submittedName>
        <fullName evidence="1">Bm799</fullName>
    </submittedName>
</protein>
<reference evidence="1" key="2">
    <citation type="submission" date="2012-12" db="EMBL/GenBank/DDBJ databases">
        <authorList>
            <consortium name="WormBase Consortium"/>
            <person name="Ghedin E."/>
            <person name="Paulini M."/>
        </authorList>
    </citation>
    <scope>NUCLEOTIDE SEQUENCE</scope>
    <source>
        <strain evidence="1">FR3</strain>
    </source>
</reference>
<evidence type="ECO:0000313" key="1">
    <source>
        <dbReference type="EMBL" id="CDQ01449.1"/>
    </source>
</evidence>
<accession>A0A1I9G5E5</accession>